<dbReference type="PANTHER" id="PTHR43434">
    <property type="entry name" value="PHOSPHOGLYCOLATE PHOSPHATASE"/>
    <property type="match status" value="1"/>
</dbReference>
<dbReference type="SFLD" id="SFLDG01129">
    <property type="entry name" value="C1.5:_HAD__Beta-PGM__Phosphata"/>
    <property type="match status" value="1"/>
</dbReference>
<evidence type="ECO:0000313" key="1">
    <source>
        <dbReference type="EMBL" id="QCT06528.1"/>
    </source>
</evidence>
<dbReference type="GO" id="GO:0004713">
    <property type="term" value="F:protein tyrosine kinase activity"/>
    <property type="evidence" value="ECO:0007669"/>
    <property type="project" value="TreeGrafter"/>
</dbReference>
<keyword evidence="1" id="KW-0378">Hydrolase</keyword>
<dbReference type="Pfam" id="PF13419">
    <property type="entry name" value="HAD_2"/>
    <property type="match status" value="1"/>
</dbReference>
<dbReference type="InterPro" id="IPR050155">
    <property type="entry name" value="HAD-like_hydrolase_sf"/>
</dbReference>
<gene>
    <name evidence="1" type="ORF">E5Z56_03760</name>
</gene>
<dbReference type="AlphaFoldDB" id="A0A4P8Y051"/>
<evidence type="ECO:0000313" key="2">
    <source>
        <dbReference type="Proteomes" id="UP000301475"/>
    </source>
</evidence>
<reference evidence="1 2" key="1">
    <citation type="submission" date="2019-04" db="EMBL/GenBank/DDBJ databases">
        <authorList>
            <person name="Embree M."/>
            <person name="Gaffney J.R."/>
        </authorList>
    </citation>
    <scope>NUCLEOTIDE SEQUENCE [LARGE SCALE GENOMIC DNA]</scope>
    <source>
        <strain evidence="1 2">JE7A12</strain>
    </source>
</reference>
<sequence>MKSLSKYDIILFDLDGTISESATGIRYSLEKTIEQIGCDTFDTSNYKLYIGPPLLDTFTNLCHLSGKPAEDAVEVYRHYYDTEGKLMNKPYKGIKETLMEIKSTGVKVAVATSKYEKFAEEIVENLGLTECFDAVCGSLADGSRKDKKDIIPYAVNRLGKDFNSKIAMVGDTYFDAKGARLCNVDFVGVLYGYGDKESMENEGATVFATSSEDLKNYLL</sequence>
<dbReference type="InterPro" id="IPR041492">
    <property type="entry name" value="HAD_2"/>
</dbReference>
<protein>
    <submittedName>
        <fullName evidence="1">HAD family hydrolase</fullName>
    </submittedName>
</protein>
<dbReference type="RefSeq" id="WP_138156594.1">
    <property type="nucleotide sequence ID" value="NZ_CP039381.1"/>
</dbReference>
<proteinExistence type="predicted"/>
<dbReference type="Proteomes" id="UP000301475">
    <property type="component" value="Chromosome"/>
</dbReference>
<dbReference type="Gene3D" id="1.10.150.240">
    <property type="entry name" value="Putative phosphatase, domain 2"/>
    <property type="match status" value="1"/>
</dbReference>
<name>A0A4P8Y051_9FIRM</name>
<dbReference type="Gene3D" id="3.40.50.1000">
    <property type="entry name" value="HAD superfamily/HAD-like"/>
    <property type="match status" value="1"/>
</dbReference>
<dbReference type="SFLD" id="SFLDS00003">
    <property type="entry name" value="Haloacid_Dehalogenase"/>
    <property type="match status" value="1"/>
</dbReference>
<accession>A0A4P8Y051</accession>
<organism evidence="1 2">
    <name type="scientific">Ruminococcus bovis</name>
    <dbReference type="NCBI Taxonomy" id="2564099"/>
    <lineage>
        <taxon>Bacteria</taxon>
        <taxon>Bacillati</taxon>
        <taxon>Bacillota</taxon>
        <taxon>Clostridia</taxon>
        <taxon>Eubacteriales</taxon>
        <taxon>Oscillospiraceae</taxon>
        <taxon>Ruminococcus</taxon>
    </lineage>
</organism>
<dbReference type="KEGG" id="ruj:E5Z56_03760"/>
<dbReference type="EMBL" id="CP039381">
    <property type="protein sequence ID" value="QCT06528.1"/>
    <property type="molecule type" value="Genomic_DNA"/>
</dbReference>
<dbReference type="PANTHER" id="PTHR43434:SF20">
    <property type="entry name" value="5'-NUCLEOTIDASE"/>
    <property type="match status" value="1"/>
</dbReference>
<dbReference type="InterPro" id="IPR023198">
    <property type="entry name" value="PGP-like_dom2"/>
</dbReference>
<dbReference type="SUPFAM" id="SSF56784">
    <property type="entry name" value="HAD-like"/>
    <property type="match status" value="1"/>
</dbReference>
<dbReference type="InterPro" id="IPR036412">
    <property type="entry name" value="HAD-like_sf"/>
</dbReference>
<dbReference type="OrthoDB" id="9792518at2"/>
<keyword evidence="2" id="KW-1185">Reference proteome</keyword>
<dbReference type="InterPro" id="IPR023214">
    <property type="entry name" value="HAD_sf"/>
</dbReference>
<dbReference type="GO" id="GO:0016787">
    <property type="term" value="F:hydrolase activity"/>
    <property type="evidence" value="ECO:0007669"/>
    <property type="project" value="UniProtKB-KW"/>
</dbReference>
<dbReference type="GO" id="GO:0005829">
    <property type="term" value="C:cytosol"/>
    <property type="evidence" value="ECO:0007669"/>
    <property type="project" value="TreeGrafter"/>
</dbReference>